<geneLocation type="mitochondrion" evidence="2"/>
<evidence type="ECO:0000313" key="2">
    <source>
        <dbReference type="EMBL" id="KUM48993.1"/>
    </source>
</evidence>
<dbReference type="AlphaFoldDB" id="A0A117NHV6"/>
<reference evidence="2" key="1">
    <citation type="journal article" date="2015" name="Genome Biol. Evol.">
        <title>Organellar Genomes of White Spruce (Picea glauca): Assembly and Annotation.</title>
        <authorList>
            <person name="Jackman S.D."/>
            <person name="Warren R.L."/>
            <person name="Gibb E.A."/>
            <person name="Vandervalk B.P."/>
            <person name="Mohamadi H."/>
            <person name="Chu J."/>
            <person name="Raymond A."/>
            <person name="Pleasance S."/>
            <person name="Coope R."/>
            <person name="Wildung M.R."/>
            <person name="Ritland C.E."/>
            <person name="Bousquet J."/>
            <person name="Jones S.J."/>
            <person name="Bohlmann J."/>
            <person name="Birol I."/>
        </authorList>
    </citation>
    <scope>NUCLEOTIDE SEQUENCE [LARGE SCALE GENOMIC DNA]</scope>
    <source>
        <tissue evidence="2">Flushing bud</tissue>
    </source>
</reference>
<sequence>MSITRGGNYSGNAPSMGKKDRIANLSGWERQNSNSLWVRRATLTCLMTCLEQSKPRAVLALLLETRRSASDLPYSNVELKPSQSVSGKSKSLSNQRLKKHSIKRTRTRNTRSGNLLLAASIKCVLKNNRDQDYLDGSST</sequence>
<gene>
    <name evidence="2" type="ORF">ABT39_MTgene4329</name>
</gene>
<evidence type="ECO:0000256" key="1">
    <source>
        <dbReference type="SAM" id="MobiDB-lite"/>
    </source>
</evidence>
<keyword evidence="2" id="KW-0496">Mitochondrion</keyword>
<feature type="compositionally biased region" description="Basic residues" evidence="1">
    <location>
        <begin position="96"/>
        <end position="108"/>
    </location>
</feature>
<comment type="caution">
    <text evidence="2">The sequence shown here is derived from an EMBL/GenBank/DDBJ whole genome shotgun (WGS) entry which is preliminary data.</text>
</comment>
<protein>
    <submittedName>
        <fullName evidence="2">Uncharacterized protein</fullName>
    </submittedName>
</protein>
<feature type="region of interest" description="Disordered" evidence="1">
    <location>
        <begin position="74"/>
        <end position="108"/>
    </location>
</feature>
<accession>A0A117NHV6</accession>
<organism evidence="2">
    <name type="scientific">Picea glauca</name>
    <name type="common">White spruce</name>
    <name type="synonym">Pinus glauca</name>
    <dbReference type="NCBI Taxonomy" id="3330"/>
    <lineage>
        <taxon>Eukaryota</taxon>
        <taxon>Viridiplantae</taxon>
        <taxon>Streptophyta</taxon>
        <taxon>Embryophyta</taxon>
        <taxon>Tracheophyta</taxon>
        <taxon>Spermatophyta</taxon>
        <taxon>Pinopsida</taxon>
        <taxon>Pinidae</taxon>
        <taxon>Conifers I</taxon>
        <taxon>Pinales</taxon>
        <taxon>Pinaceae</taxon>
        <taxon>Picea</taxon>
    </lineage>
</organism>
<feature type="compositionally biased region" description="Low complexity" evidence="1">
    <location>
        <begin position="80"/>
        <end position="93"/>
    </location>
</feature>
<dbReference type="EMBL" id="LKAM01000004">
    <property type="protein sequence ID" value="KUM48993.1"/>
    <property type="molecule type" value="Genomic_DNA"/>
</dbReference>
<name>A0A117NHV6_PICGL</name>
<proteinExistence type="predicted"/>